<gene>
    <name evidence="1" type="ORF">NDR86_27625</name>
</gene>
<dbReference type="RefSeq" id="WP_251916201.1">
    <property type="nucleotide sequence ID" value="NZ_JAMRXG010000014.1"/>
</dbReference>
<dbReference type="Proteomes" id="UP001139157">
    <property type="component" value="Unassembled WGS sequence"/>
</dbReference>
<keyword evidence="2" id="KW-1185">Reference proteome</keyword>
<proteinExistence type="predicted"/>
<dbReference type="EMBL" id="JAMRXG010000014">
    <property type="protein sequence ID" value="MCM6777262.1"/>
    <property type="molecule type" value="Genomic_DNA"/>
</dbReference>
<name>A0A9X2IYP1_9NOCA</name>
<protein>
    <submittedName>
        <fullName evidence="1">Uncharacterized protein</fullName>
    </submittedName>
</protein>
<comment type="caution">
    <text evidence="1">The sequence shown here is derived from an EMBL/GenBank/DDBJ whole genome shotgun (WGS) entry which is preliminary data.</text>
</comment>
<organism evidence="1 2">
    <name type="scientific">Nocardia pulmonis</name>
    <dbReference type="NCBI Taxonomy" id="2951408"/>
    <lineage>
        <taxon>Bacteria</taxon>
        <taxon>Bacillati</taxon>
        <taxon>Actinomycetota</taxon>
        <taxon>Actinomycetes</taxon>
        <taxon>Mycobacteriales</taxon>
        <taxon>Nocardiaceae</taxon>
        <taxon>Nocardia</taxon>
    </lineage>
</organism>
<dbReference type="AlphaFoldDB" id="A0A9X2IYP1"/>
<reference evidence="1" key="1">
    <citation type="submission" date="2022-06" db="EMBL/GenBank/DDBJ databases">
        <title>Novel species in genus nocardia.</title>
        <authorList>
            <person name="Li F."/>
        </authorList>
    </citation>
    <scope>NUCLEOTIDE SEQUENCE</scope>
    <source>
        <strain evidence="1">CDC141</strain>
    </source>
</reference>
<evidence type="ECO:0000313" key="1">
    <source>
        <dbReference type="EMBL" id="MCM6777262.1"/>
    </source>
</evidence>
<sequence length="65" mass="7401">MHYTLTQLFDLVAHAAPNMPPTVDRAHELMRVHRECTVDSCAHKCAAFEVLIAARHIVPDSSRRY</sequence>
<evidence type="ECO:0000313" key="2">
    <source>
        <dbReference type="Proteomes" id="UP001139157"/>
    </source>
</evidence>
<accession>A0A9X2IYP1</accession>